<dbReference type="InterPro" id="IPR051981">
    <property type="entry name" value="Glycosyltransf_32"/>
</dbReference>
<keyword evidence="7" id="KW-1133">Transmembrane helix</keyword>
<comment type="caution">
    <text evidence="9">The sequence shown here is derived from an EMBL/GenBank/DDBJ whole genome shotgun (WGS) entry which is preliminary data.</text>
</comment>
<keyword evidence="6 7" id="KW-0472">Membrane</keyword>
<accession>A0A834MIF1</accession>
<evidence type="ECO:0000313" key="9">
    <source>
        <dbReference type="EMBL" id="KAF7284771.1"/>
    </source>
</evidence>
<evidence type="ECO:0000256" key="4">
    <source>
        <dbReference type="ARBA" id="ARBA00022679"/>
    </source>
</evidence>
<dbReference type="Pfam" id="PF04488">
    <property type="entry name" value="Gly_transf_sug"/>
    <property type="match status" value="1"/>
</dbReference>
<dbReference type="InterPro" id="IPR029044">
    <property type="entry name" value="Nucleotide-diphossugar_trans"/>
</dbReference>
<proteinExistence type="inferred from homology"/>
<dbReference type="Pfam" id="PF04572">
    <property type="entry name" value="Gb3_synth"/>
    <property type="match status" value="1"/>
</dbReference>
<evidence type="ECO:0000256" key="1">
    <source>
        <dbReference type="ARBA" id="ARBA00004323"/>
    </source>
</evidence>
<reference evidence="9" key="1">
    <citation type="submission" date="2020-08" db="EMBL/GenBank/DDBJ databases">
        <title>Genome sequencing and assembly of the red palm weevil Rhynchophorus ferrugineus.</title>
        <authorList>
            <person name="Dias G.B."/>
            <person name="Bergman C.M."/>
            <person name="Manee M."/>
        </authorList>
    </citation>
    <scope>NUCLEOTIDE SEQUENCE</scope>
    <source>
        <strain evidence="9">AA-2017</strain>
        <tissue evidence="9">Whole larva</tissue>
    </source>
</reference>
<dbReference type="EMBL" id="JAACXV010000070">
    <property type="protein sequence ID" value="KAF7284771.1"/>
    <property type="molecule type" value="Genomic_DNA"/>
</dbReference>
<protein>
    <recommendedName>
        <fullName evidence="8">Alpha 1,4-glycosyltransferase domain-containing protein</fullName>
    </recommendedName>
</protein>
<evidence type="ECO:0000313" key="10">
    <source>
        <dbReference type="Proteomes" id="UP000625711"/>
    </source>
</evidence>
<dbReference type="OrthoDB" id="409543at2759"/>
<dbReference type="GO" id="GO:0016758">
    <property type="term" value="F:hexosyltransferase activity"/>
    <property type="evidence" value="ECO:0007669"/>
    <property type="project" value="UniProtKB-ARBA"/>
</dbReference>
<dbReference type="GO" id="GO:0000139">
    <property type="term" value="C:Golgi membrane"/>
    <property type="evidence" value="ECO:0007669"/>
    <property type="project" value="UniProtKB-SubCell"/>
</dbReference>
<evidence type="ECO:0000256" key="6">
    <source>
        <dbReference type="ARBA" id="ARBA00023136"/>
    </source>
</evidence>
<organism evidence="9 10">
    <name type="scientific">Rhynchophorus ferrugineus</name>
    <name type="common">Red palm weevil</name>
    <name type="synonym">Curculio ferrugineus</name>
    <dbReference type="NCBI Taxonomy" id="354439"/>
    <lineage>
        <taxon>Eukaryota</taxon>
        <taxon>Metazoa</taxon>
        <taxon>Ecdysozoa</taxon>
        <taxon>Arthropoda</taxon>
        <taxon>Hexapoda</taxon>
        <taxon>Insecta</taxon>
        <taxon>Pterygota</taxon>
        <taxon>Neoptera</taxon>
        <taxon>Endopterygota</taxon>
        <taxon>Coleoptera</taxon>
        <taxon>Polyphaga</taxon>
        <taxon>Cucujiformia</taxon>
        <taxon>Curculionidae</taxon>
        <taxon>Dryophthorinae</taxon>
        <taxon>Rhynchophorus</taxon>
    </lineage>
</organism>
<keyword evidence="10" id="KW-1185">Reference proteome</keyword>
<evidence type="ECO:0000256" key="3">
    <source>
        <dbReference type="ARBA" id="ARBA00022676"/>
    </source>
</evidence>
<dbReference type="InterPro" id="IPR007577">
    <property type="entry name" value="GlycoTrfase_DXD_sugar-bd_CS"/>
</dbReference>
<dbReference type="GO" id="GO:0006688">
    <property type="term" value="P:glycosphingolipid biosynthetic process"/>
    <property type="evidence" value="ECO:0007669"/>
    <property type="project" value="TreeGrafter"/>
</dbReference>
<sequence>MYFRRTCLLRIFVILFLILNIFLLYLSRKIYIYNQYYCYSLNELDEVLDIQDTDVKNDSVIFFLDTTCDLFINETIMIRSRQACAIESAALMNPQKTIYLLHSSPGWLIENETISSQLLNFLTLYSNINIRHINLDRFAKDSPVEKLWKSNEVYKSNYPRKHISDIFGVLLLWRYGGIYMDLDVIVTKNLELLPDNFVGAEPNSDVNNDIIGFDSQTIGHEYAQAVLNELAENFDSQSWTGNGACIFNRLLKQRCDQKIEPAAVGKNRKCLNVLPQNTFYRFKYSEETDYIKKEIENSYVVHFCVWPCRSQRGVIYEQLVAIG</sequence>
<gene>
    <name evidence="9" type="ORF">GWI33_021639</name>
</gene>
<comment type="similarity">
    <text evidence="2">Belongs to the glycosyltransferase 32 family.</text>
</comment>
<dbReference type="PANTHER" id="PTHR12042">
    <property type="entry name" value="LACTOSYLCERAMIDE 4-ALPHA-GALACTOSYLTRANSFERASE ALPHA- 1,4-GALACTOSYLTRANSFERASE"/>
    <property type="match status" value="1"/>
</dbReference>
<dbReference type="PANTHER" id="PTHR12042:SF21">
    <property type="entry name" value="ALPHA1,4-GALACTOSYLTRANSFERASE 1-RELATED"/>
    <property type="match status" value="1"/>
</dbReference>
<name>A0A834MIF1_RHYFE</name>
<dbReference type="SUPFAM" id="SSF53448">
    <property type="entry name" value="Nucleotide-diphospho-sugar transferases"/>
    <property type="match status" value="1"/>
</dbReference>
<keyword evidence="4" id="KW-0808">Transferase</keyword>
<feature type="domain" description="Alpha 1,4-glycosyltransferase" evidence="8">
    <location>
        <begin position="218"/>
        <end position="304"/>
    </location>
</feature>
<dbReference type="InterPro" id="IPR007652">
    <property type="entry name" value="A1-4-GlycosylTfrase_dom"/>
</dbReference>
<evidence type="ECO:0000256" key="5">
    <source>
        <dbReference type="ARBA" id="ARBA00023034"/>
    </source>
</evidence>
<dbReference type="Gene3D" id="3.90.550.20">
    <property type="match status" value="1"/>
</dbReference>
<evidence type="ECO:0000256" key="7">
    <source>
        <dbReference type="SAM" id="Phobius"/>
    </source>
</evidence>
<dbReference type="Proteomes" id="UP000625711">
    <property type="component" value="Unassembled WGS sequence"/>
</dbReference>
<keyword evidence="7" id="KW-0812">Transmembrane</keyword>
<comment type="subcellular location">
    <subcellularLocation>
        <location evidence="1">Golgi apparatus membrane</location>
        <topology evidence="1">Single-pass type II membrane protein</topology>
    </subcellularLocation>
</comment>
<keyword evidence="3" id="KW-0328">Glycosyltransferase</keyword>
<feature type="transmembrane region" description="Helical" evidence="7">
    <location>
        <begin position="7"/>
        <end position="26"/>
    </location>
</feature>
<keyword evidence="5" id="KW-0333">Golgi apparatus</keyword>
<evidence type="ECO:0000259" key="8">
    <source>
        <dbReference type="Pfam" id="PF04572"/>
    </source>
</evidence>
<dbReference type="AlphaFoldDB" id="A0A834MIF1"/>
<evidence type="ECO:0000256" key="2">
    <source>
        <dbReference type="ARBA" id="ARBA00009003"/>
    </source>
</evidence>